<organism evidence="2">
    <name type="scientific">Phallusia mammillata</name>
    <dbReference type="NCBI Taxonomy" id="59560"/>
    <lineage>
        <taxon>Eukaryota</taxon>
        <taxon>Metazoa</taxon>
        <taxon>Chordata</taxon>
        <taxon>Tunicata</taxon>
        <taxon>Ascidiacea</taxon>
        <taxon>Phlebobranchia</taxon>
        <taxon>Ascidiidae</taxon>
        <taxon>Phallusia</taxon>
    </lineage>
</organism>
<reference evidence="2" key="1">
    <citation type="submission" date="2020-04" db="EMBL/GenBank/DDBJ databases">
        <authorList>
            <person name="Neveu A P."/>
        </authorList>
    </citation>
    <scope>NUCLEOTIDE SEQUENCE</scope>
    <source>
        <tissue evidence="2">Whole embryo</tissue>
    </source>
</reference>
<keyword evidence="2" id="KW-0418">Kinase</keyword>
<feature type="compositionally biased region" description="Basic and acidic residues" evidence="1">
    <location>
        <begin position="1"/>
        <end position="11"/>
    </location>
</feature>
<feature type="compositionally biased region" description="Basic residues" evidence="1">
    <location>
        <begin position="66"/>
        <end position="80"/>
    </location>
</feature>
<sequence>MQGVDSEEKNVLGEGDGPDLNDVATVTEEIHTEDAVSVDDNVLVDNEDFNIEDVDTVATKTPTKSARSKAKNVFRRKSKPSPKQGKLPLDVDDAETDIQVDNPEEKDDIIAGDNDEYDVEKVDAIPTKTAISALRSLLTGKSGLFARTPSQKEKKVDDPSNKHDDSAAVDASKKAKKGGTFALKRLLKGKAGLFGGSHSQEDDETPELDDGDDETFKEEEVDEETGHLLEAFDEICLSDFKLFD</sequence>
<gene>
    <name evidence="2" type="primary">Pmvk-001</name>
</gene>
<feature type="region of interest" description="Disordered" evidence="1">
    <location>
        <begin position="192"/>
        <end position="223"/>
    </location>
</feature>
<name>A0A6F9DPR2_9ASCI</name>
<dbReference type="EMBL" id="LR789111">
    <property type="protein sequence ID" value="CAB3264973.1"/>
    <property type="molecule type" value="mRNA"/>
</dbReference>
<feature type="region of interest" description="Disordered" evidence="1">
    <location>
        <begin position="1"/>
        <end position="24"/>
    </location>
</feature>
<proteinExistence type="evidence at transcript level"/>
<evidence type="ECO:0000256" key="1">
    <source>
        <dbReference type="SAM" id="MobiDB-lite"/>
    </source>
</evidence>
<evidence type="ECO:0000313" key="2">
    <source>
        <dbReference type="EMBL" id="CAB3264973.1"/>
    </source>
</evidence>
<dbReference type="AlphaFoldDB" id="A0A6F9DPR2"/>
<feature type="compositionally biased region" description="Acidic residues" evidence="1">
    <location>
        <begin position="201"/>
        <end position="223"/>
    </location>
</feature>
<accession>A0A6F9DPR2</accession>
<keyword evidence="2" id="KW-0808">Transferase</keyword>
<feature type="compositionally biased region" description="Basic and acidic residues" evidence="1">
    <location>
        <begin position="150"/>
        <end position="166"/>
    </location>
</feature>
<feature type="region of interest" description="Disordered" evidence="1">
    <location>
        <begin position="60"/>
        <end position="114"/>
    </location>
</feature>
<feature type="region of interest" description="Disordered" evidence="1">
    <location>
        <begin position="142"/>
        <end position="173"/>
    </location>
</feature>
<protein>
    <submittedName>
        <fullName evidence="2">Mevalonate kinase</fullName>
    </submittedName>
</protein>
<feature type="compositionally biased region" description="Acidic residues" evidence="1">
    <location>
        <begin position="90"/>
        <end position="107"/>
    </location>
</feature>
<dbReference type="GO" id="GO:0016301">
    <property type="term" value="F:kinase activity"/>
    <property type="evidence" value="ECO:0007669"/>
    <property type="project" value="UniProtKB-KW"/>
</dbReference>